<comment type="function">
    <text evidence="7">Plays a role in the regulation of phosphate uptake.</text>
</comment>
<dbReference type="STRING" id="1838280.A6M21_10315"/>
<dbReference type="SUPFAM" id="SSF109755">
    <property type="entry name" value="PhoU-like"/>
    <property type="match status" value="1"/>
</dbReference>
<dbReference type="InterPro" id="IPR026022">
    <property type="entry name" value="PhoU_dom"/>
</dbReference>
<dbReference type="Proteomes" id="UP000078532">
    <property type="component" value="Unassembled WGS sequence"/>
</dbReference>
<evidence type="ECO:0000256" key="2">
    <source>
        <dbReference type="ARBA" id="ARBA00008107"/>
    </source>
</evidence>
<gene>
    <name evidence="9" type="ORF">A6M21_10315</name>
</gene>
<protein>
    <recommendedName>
        <fullName evidence="7">Phosphate-specific transport system accessory protein PhoU</fullName>
    </recommendedName>
</protein>
<evidence type="ECO:0000256" key="3">
    <source>
        <dbReference type="ARBA" id="ARBA00011738"/>
    </source>
</evidence>
<dbReference type="NCBIfam" id="TIGR02135">
    <property type="entry name" value="phoU_full"/>
    <property type="match status" value="1"/>
</dbReference>
<sequence>MSPRSSFDKALAELQQDILRMASLVEQAIYDSVQSLVKLDVAGAAQVIMGDEMIDELYLEIEDKCVKLIATQQPIARDLRVAITGIKILLSLERMADHAVDIARATMCLSGQPLTVKPLEYIPQMARLAQQMVKDGLDAYVHGDVEKAREMCALDDEVDFLFAKTFRELINIMMENSKVVMQSTYLLYVSRYLERIADHATNIGEAVIYLVTGERRELN</sequence>
<proteinExistence type="inferred from homology"/>
<evidence type="ECO:0000313" key="9">
    <source>
        <dbReference type="EMBL" id="OAT81784.1"/>
    </source>
</evidence>
<dbReference type="PIRSF" id="PIRSF003107">
    <property type="entry name" value="PhoU"/>
    <property type="match status" value="1"/>
</dbReference>
<feature type="domain" description="PhoU" evidence="8">
    <location>
        <begin position="122"/>
        <end position="207"/>
    </location>
</feature>
<evidence type="ECO:0000256" key="4">
    <source>
        <dbReference type="ARBA" id="ARBA00022448"/>
    </source>
</evidence>
<dbReference type="InterPro" id="IPR028366">
    <property type="entry name" value="PhoU"/>
</dbReference>
<comment type="subcellular location">
    <subcellularLocation>
        <location evidence="1 7">Cytoplasm</location>
    </subcellularLocation>
</comment>
<comment type="subunit">
    <text evidence="3 7">Homodimer.</text>
</comment>
<dbReference type="GO" id="GO:0005737">
    <property type="term" value="C:cytoplasm"/>
    <property type="evidence" value="ECO:0007669"/>
    <property type="project" value="UniProtKB-SubCell"/>
</dbReference>
<keyword evidence="4 7" id="KW-0813">Transport</keyword>
<dbReference type="OrthoDB" id="9814256at2"/>
<dbReference type="Pfam" id="PF01895">
    <property type="entry name" value="PhoU"/>
    <property type="match status" value="2"/>
</dbReference>
<feature type="domain" description="PhoU" evidence="8">
    <location>
        <begin position="18"/>
        <end position="105"/>
    </location>
</feature>
<dbReference type="FunFam" id="1.20.58.220:FF:000004">
    <property type="entry name" value="Phosphate-specific transport system accessory protein PhoU"/>
    <property type="match status" value="1"/>
</dbReference>
<evidence type="ECO:0000259" key="8">
    <source>
        <dbReference type="Pfam" id="PF01895"/>
    </source>
</evidence>
<dbReference type="Gene3D" id="1.20.58.220">
    <property type="entry name" value="Phosphate transport system protein phou homolog 2, domain 2"/>
    <property type="match status" value="1"/>
</dbReference>
<evidence type="ECO:0000256" key="5">
    <source>
        <dbReference type="ARBA" id="ARBA00022490"/>
    </source>
</evidence>
<comment type="caution">
    <text evidence="9">The sequence shown here is derived from an EMBL/GenBank/DDBJ whole genome shotgun (WGS) entry which is preliminary data.</text>
</comment>
<name>A0A1B7LES5_9FIRM</name>
<reference evidence="9 10" key="1">
    <citation type="submission" date="2016-04" db="EMBL/GenBank/DDBJ databases">
        <authorList>
            <person name="Evans L.H."/>
            <person name="Alamgir A."/>
            <person name="Owens N."/>
            <person name="Weber N.D."/>
            <person name="Virtaneva K."/>
            <person name="Barbian K."/>
            <person name="Babar A."/>
            <person name="Rosenke K."/>
        </authorList>
    </citation>
    <scope>NUCLEOTIDE SEQUENCE [LARGE SCALE GENOMIC DNA]</scope>
    <source>
        <strain evidence="9 10">LMa1</strain>
    </source>
</reference>
<keyword evidence="6 7" id="KW-0592">Phosphate transport</keyword>
<evidence type="ECO:0000256" key="7">
    <source>
        <dbReference type="PIRNR" id="PIRNR003107"/>
    </source>
</evidence>
<keyword evidence="10" id="KW-1185">Reference proteome</keyword>
<accession>A0A1B7LES5</accession>
<dbReference type="GO" id="GO:0030643">
    <property type="term" value="P:intracellular phosphate ion homeostasis"/>
    <property type="evidence" value="ECO:0007669"/>
    <property type="project" value="InterPro"/>
</dbReference>
<dbReference type="RefSeq" id="WP_066668268.1">
    <property type="nucleotide sequence ID" value="NZ_LYVF01000158.1"/>
</dbReference>
<dbReference type="InterPro" id="IPR038078">
    <property type="entry name" value="PhoU-like_sf"/>
</dbReference>
<keyword evidence="5 7" id="KW-0963">Cytoplasm</keyword>
<dbReference type="PANTHER" id="PTHR42930:SF3">
    <property type="entry name" value="PHOSPHATE-SPECIFIC TRANSPORT SYSTEM ACCESSORY PROTEIN PHOU"/>
    <property type="match status" value="1"/>
</dbReference>
<dbReference type="PANTHER" id="PTHR42930">
    <property type="entry name" value="PHOSPHATE-SPECIFIC TRANSPORT SYSTEM ACCESSORY PROTEIN PHOU"/>
    <property type="match status" value="1"/>
</dbReference>
<comment type="similarity">
    <text evidence="2 7">Belongs to the PhoU family.</text>
</comment>
<evidence type="ECO:0000313" key="10">
    <source>
        <dbReference type="Proteomes" id="UP000078532"/>
    </source>
</evidence>
<evidence type="ECO:0000256" key="1">
    <source>
        <dbReference type="ARBA" id="ARBA00004496"/>
    </source>
</evidence>
<dbReference type="AlphaFoldDB" id="A0A1B7LES5"/>
<organism evidence="9 10">
    <name type="scientific">Desulfotomaculum copahuensis</name>
    <dbReference type="NCBI Taxonomy" id="1838280"/>
    <lineage>
        <taxon>Bacteria</taxon>
        <taxon>Bacillati</taxon>
        <taxon>Bacillota</taxon>
        <taxon>Clostridia</taxon>
        <taxon>Eubacteriales</taxon>
        <taxon>Desulfotomaculaceae</taxon>
        <taxon>Desulfotomaculum</taxon>
    </lineage>
</organism>
<dbReference type="EMBL" id="LYVF01000158">
    <property type="protein sequence ID" value="OAT81784.1"/>
    <property type="molecule type" value="Genomic_DNA"/>
</dbReference>
<dbReference type="GO" id="GO:0045936">
    <property type="term" value="P:negative regulation of phosphate metabolic process"/>
    <property type="evidence" value="ECO:0007669"/>
    <property type="project" value="InterPro"/>
</dbReference>
<dbReference type="GO" id="GO:0006817">
    <property type="term" value="P:phosphate ion transport"/>
    <property type="evidence" value="ECO:0007669"/>
    <property type="project" value="UniProtKB-KW"/>
</dbReference>
<evidence type="ECO:0000256" key="6">
    <source>
        <dbReference type="ARBA" id="ARBA00022592"/>
    </source>
</evidence>